<dbReference type="HOGENOM" id="CLU_3113817_0_0_10"/>
<organism evidence="1 2">
    <name type="scientific">Alistipes putredinis DSM 17216</name>
    <dbReference type="NCBI Taxonomy" id="445970"/>
    <lineage>
        <taxon>Bacteria</taxon>
        <taxon>Pseudomonadati</taxon>
        <taxon>Bacteroidota</taxon>
        <taxon>Bacteroidia</taxon>
        <taxon>Bacteroidales</taxon>
        <taxon>Rikenellaceae</taxon>
        <taxon>Alistipes</taxon>
    </lineage>
</organism>
<evidence type="ECO:0000313" key="1">
    <source>
        <dbReference type="EMBL" id="EDS03440.1"/>
    </source>
</evidence>
<reference evidence="1" key="1">
    <citation type="submission" date="2007-10" db="EMBL/GenBank/DDBJ databases">
        <authorList>
            <person name="Fulton L."/>
            <person name="Clifton S."/>
            <person name="Fulton B."/>
            <person name="Xu J."/>
            <person name="Minx P."/>
            <person name="Pepin K.H."/>
            <person name="Johnson M."/>
            <person name="Thiruvilangam P."/>
            <person name="Bhonagiri V."/>
            <person name="Nash W.E."/>
            <person name="Mardis E.R."/>
            <person name="Wilson R.K."/>
        </authorList>
    </citation>
    <scope>NUCLEOTIDE SEQUENCE [LARGE SCALE GENOMIC DNA]</scope>
    <source>
        <strain evidence="1">DSM 17216</strain>
    </source>
</reference>
<sequence>MCRKPPNFFRKSSFVLFRAGPDDWSCTILRMLPIPVGSFGTDKADVPCAF</sequence>
<proteinExistence type="predicted"/>
<accession>B0MVW9</accession>
<protein>
    <submittedName>
        <fullName evidence="1">Uncharacterized protein</fullName>
    </submittedName>
</protein>
<dbReference type="Proteomes" id="UP000005819">
    <property type="component" value="Unassembled WGS sequence"/>
</dbReference>
<dbReference type="AlphaFoldDB" id="B0MVW9"/>
<reference evidence="1" key="2">
    <citation type="submission" date="2013-09" db="EMBL/GenBank/DDBJ databases">
        <title>Draft genome sequence of Alistipes putredinis (DSM 17216).</title>
        <authorList>
            <person name="Sudarsanam P."/>
            <person name="Ley R."/>
            <person name="Guruge J."/>
            <person name="Turnbaugh P.J."/>
            <person name="Mahowald M."/>
            <person name="Liep D."/>
            <person name="Gordon J."/>
        </authorList>
    </citation>
    <scope>NUCLEOTIDE SEQUENCE</scope>
    <source>
        <strain evidence="1">DSM 17216</strain>
    </source>
</reference>
<name>B0MVW9_9BACT</name>
<keyword evidence="2" id="KW-1185">Reference proteome</keyword>
<comment type="caution">
    <text evidence="1">The sequence shown here is derived from an EMBL/GenBank/DDBJ whole genome shotgun (WGS) entry which is preliminary data.</text>
</comment>
<dbReference type="EMBL" id="ABFK02000018">
    <property type="protein sequence ID" value="EDS03440.1"/>
    <property type="molecule type" value="Genomic_DNA"/>
</dbReference>
<evidence type="ECO:0000313" key="2">
    <source>
        <dbReference type="Proteomes" id="UP000005819"/>
    </source>
</evidence>
<gene>
    <name evidence="1" type="ORF">ALIPUT_01260</name>
</gene>